<dbReference type="InterPro" id="IPR000313">
    <property type="entry name" value="PWWP_dom"/>
</dbReference>
<evidence type="ECO:0000313" key="20">
    <source>
        <dbReference type="EMBL" id="KGB41606.1"/>
    </source>
</evidence>
<dbReference type="SMART" id="SM00570">
    <property type="entry name" value="AWS"/>
    <property type="match status" value="1"/>
</dbReference>
<feature type="compositionally biased region" description="Acidic residues" evidence="15">
    <location>
        <begin position="1115"/>
        <end position="1126"/>
    </location>
</feature>
<feature type="compositionally biased region" description="Basic and acidic residues" evidence="15">
    <location>
        <begin position="1088"/>
        <end position="1097"/>
    </location>
</feature>
<keyword evidence="13" id="KW-0804">Transcription</keyword>
<dbReference type="Gene3D" id="3.30.40.10">
    <property type="entry name" value="Zinc/RING finger domain, C3HC4 (zinc finger)"/>
    <property type="match status" value="3"/>
</dbReference>
<keyword evidence="14" id="KW-0539">Nucleus</keyword>
<evidence type="ECO:0000256" key="15">
    <source>
        <dbReference type="SAM" id="MobiDB-lite"/>
    </source>
</evidence>
<organism evidence="20">
    <name type="scientific">Schistosoma haematobium</name>
    <name type="common">Blood fluke</name>
    <dbReference type="NCBI Taxonomy" id="6185"/>
    <lineage>
        <taxon>Eukaryota</taxon>
        <taxon>Metazoa</taxon>
        <taxon>Spiralia</taxon>
        <taxon>Lophotrochozoa</taxon>
        <taxon>Platyhelminthes</taxon>
        <taxon>Trematoda</taxon>
        <taxon>Digenea</taxon>
        <taxon>Strigeidida</taxon>
        <taxon>Schistosomatoidea</taxon>
        <taxon>Schistosomatidae</taxon>
        <taxon>Schistosoma</taxon>
    </lineage>
</organism>
<keyword evidence="4" id="KW-0597">Phosphoprotein</keyword>
<evidence type="ECO:0000259" key="17">
    <source>
        <dbReference type="PROSITE" id="PS50812"/>
    </source>
</evidence>
<dbReference type="Gene3D" id="2.170.270.10">
    <property type="entry name" value="SET domain"/>
    <property type="match status" value="1"/>
</dbReference>
<dbReference type="InterPro" id="IPR050777">
    <property type="entry name" value="SET2_Histone-Lys_MeTrsfase"/>
</dbReference>
<dbReference type="SMART" id="SM00508">
    <property type="entry name" value="PostSET"/>
    <property type="match status" value="1"/>
</dbReference>
<feature type="compositionally biased region" description="Low complexity" evidence="15">
    <location>
        <begin position="446"/>
        <end position="465"/>
    </location>
</feature>
<evidence type="ECO:0000256" key="6">
    <source>
        <dbReference type="ARBA" id="ARBA00022679"/>
    </source>
</evidence>
<dbReference type="GO" id="GO:0016279">
    <property type="term" value="F:protein-lysine N-methyltransferase activity"/>
    <property type="evidence" value="ECO:0007669"/>
    <property type="project" value="UniProtKB-ARBA"/>
</dbReference>
<dbReference type="InterPro" id="IPR001214">
    <property type="entry name" value="SET_dom"/>
</dbReference>
<dbReference type="PROSITE" id="PS01359">
    <property type="entry name" value="ZF_PHD_1"/>
    <property type="match status" value="1"/>
</dbReference>
<dbReference type="InterPro" id="IPR041306">
    <property type="entry name" value="C5HCH"/>
</dbReference>
<feature type="compositionally biased region" description="Polar residues" evidence="15">
    <location>
        <begin position="1151"/>
        <end position="1169"/>
    </location>
</feature>
<dbReference type="CDD" id="cd15566">
    <property type="entry name" value="PHD3_NSD"/>
    <property type="match status" value="1"/>
</dbReference>
<dbReference type="Pfam" id="PF17907">
    <property type="entry name" value="AWS"/>
    <property type="match status" value="1"/>
</dbReference>
<dbReference type="Pfam" id="PF23004">
    <property type="entry name" value="PHDvar_NSD"/>
    <property type="match status" value="1"/>
</dbReference>
<dbReference type="Pfam" id="PF22908">
    <property type="entry name" value="PHD_NSD"/>
    <property type="match status" value="1"/>
</dbReference>
<evidence type="ECO:0000256" key="3">
    <source>
        <dbReference type="ARBA" id="ARBA00022454"/>
    </source>
</evidence>
<dbReference type="InterPro" id="IPR055198">
    <property type="entry name" value="NSD_PHD"/>
</dbReference>
<dbReference type="Gene3D" id="2.30.30.140">
    <property type="match status" value="2"/>
</dbReference>
<evidence type="ECO:0000256" key="11">
    <source>
        <dbReference type="ARBA" id="ARBA00022833"/>
    </source>
</evidence>
<dbReference type="InterPro" id="IPR001965">
    <property type="entry name" value="Znf_PHD"/>
</dbReference>
<dbReference type="GO" id="GO:0032259">
    <property type="term" value="P:methylation"/>
    <property type="evidence" value="ECO:0007669"/>
    <property type="project" value="UniProtKB-KW"/>
</dbReference>
<feature type="compositionally biased region" description="Low complexity" evidence="15">
    <location>
        <begin position="1127"/>
        <end position="1150"/>
    </location>
</feature>
<feature type="domain" description="PWWP" evidence="17">
    <location>
        <begin position="986"/>
        <end position="1070"/>
    </location>
</feature>
<keyword evidence="10" id="KW-0863">Zinc-finger</keyword>
<evidence type="ECO:0000256" key="5">
    <source>
        <dbReference type="ARBA" id="ARBA00022603"/>
    </source>
</evidence>
<sequence length="1901" mass="214128">MTVGEIKGKSKVEDRSEKKNQKPVEKIDITLLEEDDDFEEFPAHDMQPINNIVSEHISTGSSCYKLDPLPEFHSKEISIKRSPDPYPNEFCSLNPQHDDDLYKSVRSLDELEENSIHSPEETLLLTNVNGFWKQENIKWSSNSPKFSPPTSPSFSYQSISSDCLSDEPEHKPQPFLRSHHDSSSEEVSRDDEVKEDIKSVRPTFMRHMQFPTKIRSQWKQNFNKSHIVRSSLTSTARKKALLAKAVSRKMMYSQLSKSTSVQRNQEPWQVGELVWARPNWPENLPWWPAIVTEKPKKYQAKGFGLKSTNDFNDETVPTFRVCLLGIIRPLSFLTLPQTRLRLFSGREEFESFLRQTVLEAKDKVRALRQFTVHPSLQSAWHRAREAAVAAKLTKPAPTDRLALFPWATEPSFRKLDPLSEFVRKNTGKFTLYSKSRKRPYRDETSEGGSFLSSLSDDSATSVASDSDIDSKGKHHRPSSYISSSTSTSSIGHRKRLKLSNDNSKNEKTGQRWIDLANSFEFEKLRFGHTTPKHHFMCSVCGEFNNNTSVTINSHSTVNTAQPILSDVAHTTQLDSQRNCNQVSQQHLDKLDSVIMPCVGYCGNYLHLNCAPYIFYRSIKQKIPDHNGTDDSNHQVITTMSNNIKDIKCSMTKDLTVTSVINNDSLQPNPVCNLCLAGLRQCFICYLTHPDPHLLTLQGSSCSETPSVDHAISDSSVVDKNISEVNIKIEDGVTDNNSHQKDIQLISEPSKSDLPRSGDQMIRCSVRACRRWYHPSCLRKPPFAVVVREGRSGSFTCPAHTCLACSAETPGTMPRPSPHFIRCVMCPAAYHPGDWCLPAGSKEIAPNLIICPRHALQDECKLYTSPPNIQLKLPSSGLLNMFRPTNVSWCFICSKGGRIICCENCPASFHEECLKIDEVPDKFICEDCTNGRMLRYGEIVWARLPPSLQLYHQRSLKLSGVYNSHRLSPFNLSGTIRPNDYASLTAGMYWWPGELVHPRHLQTSQCHVQSENKAVTINFQPTTSPTSHSFNHILGSVLVRLFGLTGRLSHRHSRPVYLWTTRARLFPYEEGDDKRGSHSTSSDDDDSTEPEREGDVTQKKYHTKQRPNRNRRHNDCDDDDGEDEDPLLELNSSNLLIEENNNNNNSSKSINTSCNENSNPMESPTGSIYKSSSRLSRNLCLRPRANNCLNDENSVNSTSNPRTPPSVVRRKKFIYNAALKQAARGYLKRHEKFSELLGRTRRPDYYKPIKVNWPLGSVRVYRLTDSSEAPRCECKPNSEDPCGPSSNCINRELHYECLPSICPNGDACRNQRFTKRLYPPQRPFWTGDQRGWGLKTMIAIRAGEFVNEYIGDLIDEDEANRRLRFAHENNITNYYMMKLDSQRIIDAGPKGNLSRFMNHSCDPNLNTQKWTVNGDNRIGLFAVRDISAGEELTFNYNFVALGQERLNCRCGASNCVGFLGARSESSSNNNGSGQVGGNSSSNFGELNNPSNALINTDISRGSSKRHTVQTNPRSNDIDKCHMKDGRDICSSKVSNHNLSTTPLMNNNKNGSTNVNSPLNMNRRHETKCFRCGEKDAPIGKRSLSLFSETLSLTNSSHTNTTIVPSSSLSSNKSLSKRGLKRELEDLVASVVNHSPSKSQHGLSSPTLISRNETQSSVFISTTNATATEDQTSYKSHDLILCSKHDCSKAYHLFCLDLDTPPQGQWFCPWHHCDACGRPSHIFCSICPSSFCLAHVEGSIVVLPPVLPKRNRKLSNNRPENNVVDPIENRKLYSLLARIVCMFHHDLINNVHDRPVVKKKKLNPLVSSSSKSDKCEKNVCTEILQEDHLDGSNSYSSGLMMTRRQSLLRQSTISQAEHCDDISTPNNNDSNNSTSSCGLETTKQNDCLSSCVSTTPNRTIETN</sequence>
<dbReference type="InterPro" id="IPR055197">
    <property type="entry name" value="PHDvar_NSD"/>
</dbReference>
<dbReference type="GO" id="GO:0140938">
    <property type="term" value="F:histone H3 methyltransferase activity"/>
    <property type="evidence" value="ECO:0007669"/>
    <property type="project" value="UniProtKB-ARBA"/>
</dbReference>
<evidence type="ECO:0000259" key="16">
    <source>
        <dbReference type="PROSITE" id="PS50280"/>
    </source>
</evidence>
<gene>
    <name evidence="20" type="ORF">MS3_10140</name>
</gene>
<feature type="compositionally biased region" description="Basic residues" evidence="15">
    <location>
        <begin position="1098"/>
        <end position="1111"/>
    </location>
</feature>
<keyword evidence="11" id="KW-0862">Zinc</keyword>
<dbReference type="SUPFAM" id="SSF82199">
    <property type="entry name" value="SET domain"/>
    <property type="match status" value="1"/>
</dbReference>
<dbReference type="CDD" id="cd15567">
    <property type="entry name" value="PHD4_NSD"/>
    <property type="match status" value="1"/>
</dbReference>
<feature type="region of interest" description="Disordered" evidence="15">
    <location>
        <begin position="141"/>
        <end position="194"/>
    </location>
</feature>
<feature type="compositionally biased region" description="Low complexity" evidence="15">
    <location>
        <begin position="1544"/>
        <end position="1554"/>
    </location>
</feature>
<name>A0A095B353_SCHHA</name>
<evidence type="ECO:0000256" key="4">
    <source>
        <dbReference type="ARBA" id="ARBA00022553"/>
    </source>
</evidence>
<evidence type="ECO:0000256" key="2">
    <source>
        <dbReference type="ARBA" id="ARBA00004286"/>
    </source>
</evidence>
<evidence type="ECO:0000256" key="7">
    <source>
        <dbReference type="ARBA" id="ARBA00022691"/>
    </source>
</evidence>
<dbReference type="Pfam" id="PF00856">
    <property type="entry name" value="SET"/>
    <property type="match status" value="1"/>
</dbReference>
<dbReference type="CDD" id="cd19173">
    <property type="entry name" value="SET_NSD"/>
    <property type="match status" value="1"/>
</dbReference>
<feature type="region of interest" description="Disordered" evidence="15">
    <location>
        <begin position="1"/>
        <end position="25"/>
    </location>
</feature>
<dbReference type="InterPro" id="IPR006560">
    <property type="entry name" value="AWS_dom"/>
</dbReference>
<dbReference type="EMBL" id="KL251990">
    <property type="protein sequence ID" value="KGB41606.1"/>
    <property type="molecule type" value="Genomic_DNA"/>
</dbReference>
<evidence type="ECO:0000256" key="10">
    <source>
        <dbReference type="ARBA" id="ARBA00022771"/>
    </source>
</evidence>
<evidence type="ECO:0000259" key="18">
    <source>
        <dbReference type="PROSITE" id="PS50868"/>
    </source>
</evidence>
<keyword evidence="9" id="KW-0677">Repeat</keyword>
<feature type="region of interest" description="Disordered" evidence="15">
    <location>
        <begin position="1068"/>
        <end position="1170"/>
    </location>
</feature>
<feature type="region of interest" description="Disordered" evidence="15">
    <location>
        <begin position="436"/>
        <end position="507"/>
    </location>
</feature>
<dbReference type="InterPro" id="IPR011011">
    <property type="entry name" value="Znf_FYVE_PHD"/>
</dbReference>
<feature type="compositionally biased region" description="Polar residues" evidence="15">
    <location>
        <begin position="1484"/>
        <end position="1500"/>
    </location>
</feature>
<dbReference type="InterPro" id="IPR013083">
    <property type="entry name" value="Znf_RING/FYVE/PHD"/>
</dbReference>
<dbReference type="InterPro" id="IPR003616">
    <property type="entry name" value="Post-SET_dom"/>
</dbReference>
<feature type="region of interest" description="Disordered" evidence="15">
    <location>
        <begin position="1462"/>
        <end position="1520"/>
    </location>
</feature>
<keyword evidence="6 20" id="KW-0808">Transferase</keyword>
<evidence type="ECO:0000256" key="12">
    <source>
        <dbReference type="ARBA" id="ARBA00023015"/>
    </source>
</evidence>
<evidence type="ECO:0000256" key="13">
    <source>
        <dbReference type="ARBA" id="ARBA00023163"/>
    </source>
</evidence>
<keyword evidence="3" id="KW-0158">Chromosome</keyword>
<dbReference type="InterPro" id="IPR046341">
    <property type="entry name" value="SET_dom_sf"/>
</dbReference>
<feature type="compositionally biased region" description="Basic and acidic residues" evidence="15">
    <location>
        <begin position="167"/>
        <end position="194"/>
    </location>
</feature>
<keyword evidence="12" id="KW-0805">Transcription regulation</keyword>
<dbReference type="PROSITE" id="PS51215">
    <property type="entry name" value="AWS"/>
    <property type="match status" value="1"/>
</dbReference>
<dbReference type="GO" id="GO:0005634">
    <property type="term" value="C:nucleus"/>
    <property type="evidence" value="ECO:0007669"/>
    <property type="project" value="UniProtKB-SubCell"/>
</dbReference>
<dbReference type="GO" id="GO:0008270">
    <property type="term" value="F:zinc ion binding"/>
    <property type="evidence" value="ECO:0007669"/>
    <property type="project" value="UniProtKB-KW"/>
</dbReference>
<evidence type="ECO:0000256" key="9">
    <source>
        <dbReference type="ARBA" id="ARBA00022737"/>
    </source>
</evidence>
<dbReference type="InterPro" id="IPR019786">
    <property type="entry name" value="Zinc_finger_PHD-type_CS"/>
</dbReference>
<keyword evidence="7" id="KW-0949">S-adenosyl-L-methionine</keyword>
<keyword evidence="5 20" id="KW-0489">Methyltransferase</keyword>
<feature type="domain" description="Post-SET" evidence="18">
    <location>
        <begin position="1443"/>
        <end position="1459"/>
    </location>
</feature>
<feature type="region of interest" description="Disordered" evidence="15">
    <location>
        <begin position="1538"/>
        <end position="1558"/>
    </location>
</feature>
<dbReference type="PROSITE" id="PS50868">
    <property type="entry name" value="POST_SET"/>
    <property type="match status" value="1"/>
</dbReference>
<accession>A0A095B353</accession>
<proteinExistence type="predicted"/>
<protein>
    <submittedName>
        <fullName evidence="20">Histone-lysine N-methyltransferase NSD2</fullName>
    </submittedName>
</protein>
<reference evidence="20" key="1">
    <citation type="journal article" date="2012" name="Nat. Genet.">
        <title>Whole-genome sequence of Schistosoma haematobium.</title>
        <authorList>
            <person name="Young N.D."/>
            <person name="Jex A.R."/>
            <person name="Li B."/>
            <person name="Liu S."/>
            <person name="Yang L."/>
            <person name="Xiong Z."/>
            <person name="Li Y."/>
            <person name="Cantacessi C."/>
            <person name="Hall R.S."/>
            <person name="Xu X."/>
            <person name="Chen F."/>
            <person name="Wu X."/>
            <person name="Zerlotini A."/>
            <person name="Oliveira G."/>
            <person name="Hofmann A."/>
            <person name="Zhang G."/>
            <person name="Fang X."/>
            <person name="Kang Y."/>
            <person name="Campbell B.E."/>
            <person name="Loukas A."/>
            <person name="Ranganathan S."/>
            <person name="Rollinson D."/>
            <person name="Rinaldi G."/>
            <person name="Brindley P.J."/>
            <person name="Yang H."/>
            <person name="Wang J."/>
            <person name="Wang J."/>
            <person name="Gasser R.B."/>
        </authorList>
    </citation>
    <scope>NUCLEOTIDE SEQUENCE [LARGE SCALE GENOMIC DNA]</scope>
</reference>
<feature type="compositionally biased region" description="Low complexity" evidence="15">
    <location>
        <begin position="1462"/>
        <end position="1483"/>
    </location>
</feature>
<feature type="compositionally biased region" description="Low complexity" evidence="15">
    <location>
        <begin position="478"/>
        <end position="490"/>
    </location>
</feature>
<dbReference type="PROSITE" id="PS50280">
    <property type="entry name" value="SET"/>
    <property type="match status" value="1"/>
</dbReference>
<dbReference type="STRING" id="6185.A0A095B353"/>
<feature type="domain" description="AWS" evidence="19">
    <location>
        <begin position="1266"/>
        <end position="1316"/>
    </location>
</feature>
<dbReference type="SUPFAM" id="SSF57903">
    <property type="entry name" value="FYVE/PHD zinc finger"/>
    <property type="match status" value="3"/>
</dbReference>
<evidence type="ECO:0000256" key="1">
    <source>
        <dbReference type="ARBA" id="ARBA00004123"/>
    </source>
</evidence>
<dbReference type="SMART" id="SM00249">
    <property type="entry name" value="PHD"/>
    <property type="match status" value="4"/>
</dbReference>
<dbReference type="SMART" id="SM00317">
    <property type="entry name" value="SET"/>
    <property type="match status" value="1"/>
</dbReference>
<feature type="domain" description="SET" evidence="16">
    <location>
        <begin position="1318"/>
        <end position="1436"/>
    </location>
</feature>
<dbReference type="PANTHER" id="PTHR22884">
    <property type="entry name" value="SET DOMAIN PROTEINS"/>
    <property type="match status" value="1"/>
</dbReference>
<evidence type="ECO:0000256" key="8">
    <source>
        <dbReference type="ARBA" id="ARBA00022723"/>
    </source>
</evidence>
<evidence type="ECO:0000259" key="19">
    <source>
        <dbReference type="PROSITE" id="PS51215"/>
    </source>
</evidence>
<comment type="subcellular location">
    <subcellularLocation>
        <location evidence="2">Chromosome</location>
    </subcellularLocation>
    <subcellularLocation>
        <location evidence="1">Nucleus</location>
    </subcellularLocation>
</comment>
<dbReference type="GO" id="GO:0005694">
    <property type="term" value="C:chromosome"/>
    <property type="evidence" value="ECO:0007669"/>
    <property type="project" value="UniProtKB-SubCell"/>
</dbReference>
<dbReference type="CDD" id="cd15568">
    <property type="entry name" value="PHD5_NSD"/>
    <property type="match status" value="1"/>
</dbReference>
<keyword evidence="8" id="KW-0479">Metal-binding</keyword>
<dbReference type="Pfam" id="PF17982">
    <property type="entry name" value="C5HCH"/>
    <property type="match status" value="1"/>
</dbReference>
<dbReference type="PROSITE" id="PS50812">
    <property type="entry name" value="PWWP"/>
    <property type="match status" value="1"/>
</dbReference>
<evidence type="ECO:0000256" key="14">
    <source>
        <dbReference type="ARBA" id="ARBA00023242"/>
    </source>
</evidence>